<reference evidence="1 2" key="1">
    <citation type="journal article" date="2015" name="Nat. Commun.">
        <title>Lucilia cuprina genome unlocks parasitic fly biology to underpin future interventions.</title>
        <authorList>
            <person name="Anstead C.A."/>
            <person name="Korhonen P.K."/>
            <person name="Young N.D."/>
            <person name="Hall R.S."/>
            <person name="Jex A.R."/>
            <person name="Murali S.C."/>
            <person name="Hughes D.S."/>
            <person name="Lee S.F."/>
            <person name="Perry T."/>
            <person name="Stroehlein A.J."/>
            <person name="Ansell B.R."/>
            <person name="Breugelmans B."/>
            <person name="Hofmann A."/>
            <person name="Qu J."/>
            <person name="Dugan S."/>
            <person name="Lee S.L."/>
            <person name="Chao H."/>
            <person name="Dinh H."/>
            <person name="Han Y."/>
            <person name="Doddapaneni H.V."/>
            <person name="Worley K.C."/>
            <person name="Muzny D.M."/>
            <person name="Ioannidis P."/>
            <person name="Waterhouse R.M."/>
            <person name="Zdobnov E.M."/>
            <person name="James P.J."/>
            <person name="Bagnall N.H."/>
            <person name="Kotze A.C."/>
            <person name="Gibbs R.A."/>
            <person name="Richards S."/>
            <person name="Batterham P."/>
            <person name="Gasser R.B."/>
        </authorList>
    </citation>
    <scope>NUCLEOTIDE SEQUENCE [LARGE SCALE GENOMIC DNA]</scope>
    <source>
        <strain evidence="1 2">LS</strain>
        <tissue evidence="1">Full body</tissue>
    </source>
</reference>
<name>A0A0L0CP85_LUCCU</name>
<organism evidence="1 2">
    <name type="scientific">Lucilia cuprina</name>
    <name type="common">Green bottle fly</name>
    <name type="synonym">Australian sheep blowfly</name>
    <dbReference type="NCBI Taxonomy" id="7375"/>
    <lineage>
        <taxon>Eukaryota</taxon>
        <taxon>Metazoa</taxon>
        <taxon>Ecdysozoa</taxon>
        <taxon>Arthropoda</taxon>
        <taxon>Hexapoda</taxon>
        <taxon>Insecta</taxon>
        <taxon>Pterygota</taxon>
        <taxon>Neoptera</taxon>
        <taxon>Endopterygota</taxon>
        <taxon>Diptera</taxon>
        <taxon>Brachycera</taxon>
        <taxon>Muscomorpha</taxon>
        <taxon>Oestroidea</taxon>
        <taxon>Calliphoridae</taxon>
        <taxon>Luciliinae</taxon>
        <taxon>Lucilia</taxon>
    </lineage>
</organism>
<dbReference type="EMBL" id="JRES01000091">
    <property type="protein sequence ID" value="KNC34173.1"/>
    <property type="molecule type" value="Genomic_DNA"/>
</dbReference>
<dbReference type="Proteomes" id="UP000037069">
    <property type="component" value="Unassembled WGS sequence"/>
</dbReference>
<gene>
    <name evidence="1" type="ORF">FF38_10111</name>
</gene>
<evidence type="ECO:0000313" key="2">
    <source>
        <dbReference type="Proteomes" id="UP000037069"/>
    </source>
</evidence>
<protein>
    <submittedName>
        <fullName evidence="1">Uncharacterized protein</fullName>
    </submittedName>
</protein>
<accession>A0A0L0CP85</accession>
<keyword evidence="2" id="KW-1185">Reference proteome</keyword>
<dbReference type="AlphaFoldDB" id="A0A0L0CP85"/>
<comment type="caution">
    <text evidence="1">The sequence shown here is derived from an EMBL/GenBank/DDBJ whole genome shotgun (WGS) entry which is preliminary data.</text>
</comment>
<evidence type="ECO:0000313" key="1">
    <source>
        <dbReference type="EMBL" id="KNC34173.1"/>
    </source>
</evidence>
<sequence>MKIIYAARDDDNDACTTLISLHSTTQHNNCLPAKKALSIVCQKKKTKISCNKILKLLTNSTDLFDAISKFTLLNRNHKRDNLVGERLHVVEMTATLLDAIIISTTSTSHIQSLRTAMLFRGLLLFLHAGLSSNFVSLEVLQAQNCAVTLLPYPIVVQLQLKIVFPEGVKENVVYFGRHLSLSVVSNTC</sequence>
<proteinExistence type="predicted"/>